<organism evidence="10 11">
    <name type="scientific">Chlorella vulgaris</name>
    <name type="common">Green alga</name>
    <dbReference type="NCBI Taxonomy" id="3077"/>
    <lineage>
        <taxon>Eukaryota</taxon>
        <taxon>Viridiplantae</taxon>
        <taxon>Chlorophyta</taxon>
        <taxon>core chlorophytes</taxon>
        <taxon>Trebouxiophyceae</taxon>
        <taxon>Chlorellales</taxon>
        <taxon>Chlorellaceae</taxon>
        <taxon>Chlorella clade</taxon>
        <taxon>Chlorella</taxon>
    </lineage>
</organism>
<dbReference type="SUPFAM" id="SSF82754">
    <property type="entry name" value="C-terminal, gelsolin-like domain of Sec23/24"/>
    <property type="match status" value="1"/>
</dbReference>
<evidence type="ECO:0000259" key="5">
    <source>
        <dbReference type="Pfam" id="PF00626"/>
    </source>
</evidence>
<dbReference type="Pfam" id="PF08033">
    <property type="entry name" value="Sec23_BS"/>
    <property type="match status" value="1"/>
</dbReference>
<dbReference type="AlphaFoldDB" id="A0A9D4Z072"/>
<dbReference type="InterPro" id="IPR036174">
    <property type="entry name" value="Znf_Sec23_Sec24_sf"/>
</dbReference>
<protein>
    <recommendedName>
        <fullName evidence="12">COP-II coat subunit</fullName>
    </recommendedName>
</protein>
<evidence type="ECO:0000313" key="11">
    <source>
        <dbReference type="Proteomes" id="UP001055712"/>
    </source>
</evidence>
<dbReference type="InterPro" id="IPR036175">
    <property type="entry name" value="Sec23/24_helical_dom_sf"/>
</dbReference>
<dbReference type="Gene3D" id="2.60.40.1670">
    <property type="entry name" value="beta-sandwich domain of Sec23/24"/>
    <property type="match status" value="1"/>
</dbReference>
<dbReference type="InterPro" id="IPR036180">
    <property type="entry name" value="Gelsolin-like_dom_sf"/>
</dbReference>
<accession>A0A9D4Z072</accession>
<feature type="region of interest" description="Disordered" evidence="4">
    <location>
        <begin position="331"/>
        <end position="355"/>
    </location>
</feature>
<feature type="compositionally biased region" description="Low complexity" evidence="4">
    <location>
        <begin position="151"/>
        <end position="161"/>
    </location>
</feature>
<dbReference type="Pfam" id="PF04815">
    <property type="entry name" value="Sec23_helical"/>
    <property type="match status" value="1"/>
</dbReference>
<evidence type="ECO:0000259" key="6">
    <source>
        <dbReference type="Pfam" id="PF04810"/>
    </source>
</evidence>
<feature type="compositionally biased region" description="Polar residues" evidence="4">
    <location>
        <begin position="31"/>
        <end position="45"/>
    </location>
</feature>
<dbReference type="Gene3D" id="2.30.30.380">
    <property type="entry name" value="Zn-finger domain of Sec23/24"/>
    <property type="match status" value="1"/>
</dbReference>
<dbReference type="Pfam" id="PF04811">
    <property type="entry name" value="Sec23_trunk"/>
    <property type="match status" value="1"/>
</dbReference>
<sequence>MQAPVRPQQGPPPTSREQQGGLAGVGPGFQPGQQHAGPTQNTYSNGPAAPRPPGPAAAGGPRPQPLANQMQQLKLGPGQVARPVLQQPGPRPGLGLGGPRPPGPLAAGGPGLAQRPPALSGPANGHLAPQQHQPGALGMQQRPPGVPGMRPPQAAAAAAAGPPGPARPQTGGVPVGAALPGMRPPGPTVPVVGRSMVQQQPHGMPGGLAPPSQQHLSAGATRPPQPGAAMAAGGAPDFTTPSKAGAQPPQQLHGTPPPYALQVSSPSPDKAGGAPGQPAMQQYAQQQQQQQQQPFGLRPPMPPIGGMQRPGMPGVAPAEQQQYQQQAHVPGMPGMQPPGMPGAAPPPTHMPGLQPPPLGRMQPQPPGMGVGYMQPRPPMPGVSQPAHSSSKVDPAQVPRPMPYAIHTQVFETRREDTHAIPPAADAPIVVRDRGSCGPRFIRSTLNIIPQTKDILQGATLPLVAIICPLGLQHPGDDPVEVVDCPPGGPVRCCGCKAYVNPYMRWLDRGRVMECALCGAHTEVPQEYQSHTGSDGERRDKYERPELCKGSVEMRVGGEYQVRAPMHPTHFFLIDVSQPAVSSGATAAVCSSLARLLDDLPGGERTRVCVATFDSTIHFYSLRPGQAQPHMLVVPDVTDVYCPLAGNIVVDLAQCRDLVASLLESIPKMFAGSQVQETCGGAALRSAVEALKGGEGGRLHAFLCTLPRRGTLHLRMRDVGRPPSDRDTLDSLLPESKEYGALAADAAAHQVSVDLFLLAQSYVDVATLGVLPSGTGGSLHHWCPWHPSLDADELFNDIRWTLMRPQGLEAVGRLRLSRGLGVEKYIGAFYRRQDTDLSFPALSCDHAVAAKLVYEEKLPERGEALLQFALLYTTTEGERRVRVHTLALPITQSLGTVFRGADLDAYLSYVSRKVASQVPGHALGACKEAINKATTDALLAYRTYCAAASSSGQLILPEALKLLPLYTLALSKAPVFRADSRPDVRAAAMWRLLSLPAHKAIPLLYARMVPLIGLMDRPQNAMPVPDKLWLSAERLDPEGLFLLENGFEAFLFVGKAVHSDTLQELFGVPSLEGGDPQRPLLLPVLDTPFNRKVRELLDELRRQRAGYLRLRIVRRGDALEAAFYSALVEDRSPAAGMSYIEYLCFLHRHIQNKLS</sequence>
<evidence type="ECO:0000256" key="4">
    <source>
        <dbReference type="SAM" id="MobiDB-lite"/>
    </source>
</evidence>
<reference evidence="10" key="1">
    <citation type="journal article" date="2019" name="Plant J.">
        <title>Chlorella vulgaris genome assembly and annotation reveals the molecular basis for metabolic acclimation to high light conditions.</title>
        <authorList>
            <person name="Cecchin M."/>
            <person name="Marcolungo L."/>
            <person name="Rossato M."/>
            <person name="Girolomoni L."/>
            <person name="Cosentino E."/>
            <person name="Cuine S."/>
            <person name="Li-Beisson Y."/>
            <person name="Delledonne M."/>
            <person name="Ballottari M."/>
        </authorList>
    </citation>
    <scope>NUCLEOTIDE SEQUENCE</scope>
    <source>
        <strain evidence="10">211/11P</strain>
    </source>
</reference>
<evidence type="ECO:0000313" key="10">
    <source>
        <dbReference type="EMBL" id="KAI3435811.1"/>
    </source>
</evidence>
<keyword evidence="3" id="KW-0653">Protein transport</keyword>
<keyword evidence="2" id="KW-0813">Transport</keyword>
<comment type="similarity">
    <text evidence="1">Belongs to the SEC23/SEC24 family. SEC24 subfamily.</text>
</comment>
<dbReference type="GO" id="GO:0006886">
    <property type="term" value="P:intracellular protein transport"/>
    <property type="evidence" value="ECO:0007669"/>
    <property type="project" value="InterPro"/>
</dbReference>
<dbReference type="GO" id="GO:0000149">
    <property type="term" value="F:SNARE binding"/>
    <property type="evidence" value="ECO:0007669"/>
    <property type="project" value="TreeGrafter"/>
</dbReference>
<evidence type="ECO:0008006" key="12">
    <source>
        <dbReference type="Google" id="ProtNLM"/>
    </source>
</evidence>
<feature type="region of interest" description="Disordered" evidence="4">
    <location>
        <begin position="378"/>
        <end position="398"/>
    </location>
</feature>
<dbReference type="GO" id="GO:0008270">
    <property type="term" value="F:zinc ion binding"/>
    <property type="evidence" value="ECO:0007669"/>
    <property type="project" value="InterPro"/>
</dbReference>
<dbReference type="PANTHER" id="PTHR13803:SF4">
    <property type="entry name" value="SECRETORY 24CD, ISOFORM C"/>
    <property type="match status" value="1"/>
</dbReference>
<feature type="domain" description="Sec23/Sec24 helical" evidence="8">
    <location>
        <begin position="901"/>
        <end position="1000"/>
    </location>
</feature>
<comment type="caution">
    <text evidence="10">The sequence shown here is derived from an EMBL/GenBank/DDBJ whole genome shotgun (WGS) entry which is preliminary data.</text>
</comment>
<dbReference type="InterPro" id="IPR007123">
    <property type="entry name" value="Gelsolin-like_dom"/>
</dbReference>
<evidence type="ECO:0000259" key="9">
    <source>
        <dbReference type="Pfam" id="PF08033"/>
    </source>
</evidence>
<evidence type="ECO:0000259" key="8">
    <source>
        <dbReference type="Pfam" id="PF04815"/>
    </source>
</evidence>
<dbReference type="EMBL" id="SIDB01000002">
    <property type="protein sequence ID" value="KAI3435811.1"/>
    <property type="molecule type" value="Genomic_DNA"/>
</dbReference>
<dbReference type="InterPro" id="IPR012990">
    <property type="entry name" value="Beta-sandwich_Sec23_24"/>
</dbReference>
<dbReference type="PANTHER" id="PTHR13803">
    <property type="entry name" value="SEC24-RELATED PROTEIN"/>
    <property type="match status" value="1"/>
</dbReference>
<dbReference type="Gene3D" id="3.40.50.410">
    <property type="entry name" value="von Willebrand factor, type A domain"/>
    <property type="match status" value="1"/>
</dbReference>
<evidence type="ECO:0000256" key="1">
    <source>
        <dbReference type="ARBA" id="ARBA00008334"/>
    </source>
</evidence>
<feature type="region of interest" description="Disordered" evidence="4">
    <location>
        <begin position="1"/>
        <end position="319"/>
    </location>
</feature>
<feature type="compositionally biased region" description="Low complexity" evidence="4">
    <location>
        <begin position="276"/>
        <end position="294"/>
    </location>
</feature>
<dbReference type="SUPFAM" id="SSF53300">
    <property type="entry name" value="vWA-like"/>
    <property type="match status" value="1"/>
</dbReference>
<dbReference type="GO" id="GO:0070971">
    <property type="term" value="C:endoplasmic reticulum exit site"/>
    <property type="evidence" value="ECO:0007669"/>
    <property type="project" value="TreeGrafter"/>
</dbReference>
<dbReference type="InterPro" id="IPR006895">
    <property type="entry name" value="Znf_Sec23_Sec24"/>
</dbReference>
<dbReference type="SUPFAM" id="SSF81811">
    <property type="entry name" value="Helical domain of Sec23/24"/>
    <property type="match status" value="1"/>
</dbReference>
<reference evidence="10" key="2">
    <citation type="submission" date="2020-11" db="EMBL/GenBank/DDBJ databases">
        <authorList>
            <person name="Cecchin M."/>
            <person name="Marcolungo L."/>
            <person name="Rossato M."/>
            <person name="Girolomoni L."/>
            <person name="Cosentino E."/>
            <person name="Cuine S."/>
            <person name="Li-Beisson Y."/>
            <person name="Delledonne M."/>
            <person name="Ballottari M."/>
        </authorList>
    </citation>
    <scope>NUCLEOTIDE SEQUENCE</scope>
    <source>
        <strain evidence="10">211/11P</strain>
        <tissue evidence="10">Whole cell</tissue>
    </source>
</reference>
<dbReference type="InterPro" id="IPR006896">
    <property type="entry name" value="Sec23/24_trunk_dom"/>
</dbReference>
<dbReference type="InterPro" id="IPR050550">
    <property type="entry name" value="SEC23_SEC24_subfamily"/>
</dbReference>
<feature type="domain" description="Sec23/Sec24 beta-sandwich" evidence="9">
    <location>
        <begin position="806"/>
        <end position="890"/>
    </location>
</feature>
<evidence type="ECO:0000256" key="2">
    <source>
        <dbReference type="ARBA" id="ARBA00022448"/>
    </source>
</evidence>
<dbReference type="SUPFAM" id="SSF82919">
    <property type="entry name" value="Zn-finger domain of Sec23/24"/>
    <property type="match status" value="1"/>
</dbReference>
<dbReference type="InterPro" id="IPR036465">
    <property type="entry name" value="vWFA_dom_sf"/>
</dbReference>
<feature type="domain" description="Zinc finger Sec23/Sec24-type" evidence="6">
    <location>
        <begin position="489"/>
        <end position="527"/>
    </location>
</feature>
<dbReference type="GO" id="GO:0030127">
    <property type="term" value="C:COPII vesicle coat"/>
    <property type="evidence" value="ECO:0007669"/>
    <property type="project" value="InterPro"/>
</dbReference>
<dbReference type="InterPro" id="IPR006900">
    <property type="entry name" value="Sec23/24_helical_dom"/>
</dbReference>
<gene>
    <name evidence="10" type="ORF">D9Q98_001869</name>
</gene>
<dbReference type="SUPFAM" id="SSF81995">
    <property type="entry name" value="beta-sandwich domain of Sec23/24"/>
    <property type="match status" value="1"/>
</dbReference>
<evidence type="ECO:0000259" key="7">
    <source>
        <dbReference type="Pfam" id="PF04811"/>
    </source>
</evidence>
<dbReference type="Proteomes" id="UP001055712">
    <property type="component" value="Unassembled WGS sequence"/>
</dbReference>
<evidence type="ECO:0000256" key="3">
    <source>
        <dbReference type="ARBA" id="ARBA00022927"/>
    </source>
</evidence>
<dbReference type="Pfam" id="PF00626">
    <property type="entry name" value="Gelsolin"/>
    <property type="match status" value="1"/>
</dbReference>
<keyword evidence="11" id="KW-1185">Reference proteome</keyword>
<dbReference type="GO" id="GO:0090110">
    <property type="term" value="P:COPII-coated vesicle cargo loading"/>
    <property type="evidence" value="ECO:0007669"/>
    <property type="project" value="TreeGrafter"/>
</dbReference>
<feature type="domain" description="Gelsolin-like" evidence="5">
    <location>
        <begin position="1024"/>
        <end position="1095"/>
    </location>
</feature>
<dbReference type="Gene3D" id="3.40.20.10">
    <property type="entry name" value="Severin"/>
    <property type="match status" value="1"/>
</dbReference>
<feature type="compositionally biased region" description="Low complexity" evidence="4">
    <location>
        <begin position="227"/>
        <end position="236"/>
    </location>
</feature>
<feature type="compositionally biased region" description="Pro residues" evidence="4">
    <location>
        <begin position="335"/>
        <end position="355"/>
    </location>
</feature>
<dbReference type="OrthoDB" id="49016at2759"/>
<proteinExistence type="inferred from homology"/>
<dbReference type="Pfam" id="PF04810">
    <property type="entry name" value="zf-Sec23_Sec24"/>
    <property type="match status" value="1"/>
</dbReference>
<feature type="domain" description="Sec23/Sec24 trunk" evidence="7">
    <location>
        <begin position="564"/>
        <end position="799"/>
    </location>
</feature>
<dbReference type="Gene3D" id="1.20.120.730">
    <property type="entry name" value="Sec23/Sec24 helical domain"/>
    <property type="match status" value="1"/>
</dbReference>
<dbReference type="InterPro" id="IPR029006">
    <property type="entry name" value="ADF-H/Gelsolin-like_dom_sf"/>
</dbReference>
<name>A0A9D4Z072_CHLVU</name>